<accession>A0A2S2KPQ5</accession>
<dbReference type="InterPro" id="IPR034294">
    <property type="entry name" value="Aquaporin_transptr"/>
</dbReference>
<evidence type="ECO:0000256" key="3">
    <source>
        <dbReference type="ARBA" id="ARBA00022692"/>
    </source>
</evidence>
<dbReference type="InterPro" id="IPR000425">
    <property type="entry name" value="MIP"/>
</dbReference>
<dbReference type="EMBL" id="BGKI01000002">
    <property type="protein sequence ID" value="GBH33619.1"/>
    <property type="molecule type" value="Genomic_DNA"/>
</dbReference>
<gene>
    <name evidence="7" type="ORF">NZNM25_04100</name>
</gene>
<evidence type="ECO:0000256" key="6">
    <source>
        <dbReference type="SAM" id="Phobius"/>
    </source>
</evidence>
<keyword evidence="4 6" id="KW-1133">Transmembrane helix</keyword>
<keyword evidence="2" id="KW-0813">Transport</keyword>
<proteinExistence type="predicted"/>
<evidence type="ECO:0000256" key="2">
    <source>
        <dbReference type="ARBA" id="ARBA00022448"/>
    </source>
</evidence>
<dbReference type="PRINTS" id="PR00783">
    <property type="entry name" value="MINTRINSICP"/>
</dbReference>
<dbReference type="InterPro" id="IPR023271">
    <property type="entry name" value="Aquaporin-like"/>
</dbReference>
<evidence type="ECO:0000256" key="4">
    <source>
        <dbReference type="ARBA" id="ARBA00022989"/>
    </source>
</evidence>
<keyword evidence="8" id="KW-1185">Reference proteome</keyword>
<dbReference type="PROSITE" id="PS00221">
    <property type="entry name" value="MIP"/>
    <property type="match status" value="1"/>
</dbReference>
<feature type="transmembrane region" description="Helical" evidence="6">
    <location>
        <begin position="12"/>
        <end position="31"/>
    </location>
</feature>
<evidence type="ECO:0000256" key="1">
    <source>
        <dbReference type="ARBA" id="ARBA00004141"/>
    </source>
</evidence>
<dbReference type="PANTHER" id="PTHR45724">
    <property type="entry name" value="AQUAPORIN NIP2-1"/>
    <property type="match status" value="1"/>
</dbReference>
<comment type="caution">
    <text evidence="7">The sequence shown here is derived from an EMBL/GenBank/DDBJ whole genome shotgun (WGS) entry which is preliminary data.</text>
</comment>
<keyword evidence="3 6" id="KW-0812">Transmembrane</keyword>
<feature type="transmembrane region" description="Helical" evidence="6">
    <location>
        <begin position="195"/>
        <end position="213"/>
    </location>
</feature>
<organism evidence="7 8">
    <name type="scientific">Nitrosopumilus zosterae</name>
    <dbReference type="NCBI Taxonomy" id="718286"/>
    <lineage>
        <taxon>Archaea</taxon>
        <taxon>Nitrososphaerota</taxon>
        <taxon>Nitrososphaeria</taxon>
        <taxon>Nitrosopumilales</taxon>
        <taxon>Nitrosopumilaceae</taxon>
        <taxon>Nitrosopumilus</taxon>
    </lineage>
</organism>
<dbReference type="OrthoDB" id="36050at2157"/>
<evidence type="ECO:0000313" key="8">
    <source>
        <dbReference type="Proteomes" id="UP000245829"/>
    </source>
</evidence>
<dbReference type="InterPro" id="IPR022357">
    <property type="entry name" value="MIP_CS"/>
</dbReference>
<dbReference type="GO" id="GO:0015267">
    <property type="term" value="F:channel activity"/>
    <property type="evidence" value="ECO:0007669"/>
    <property type="project" value="InterPro"/>
</dbReference>
<keyword evidence="5 6" id="KW-0472">Membrane</keyword>
<sequence length="225" mass="24517">MVYSNIQIFTVELIGTFILVIFATGSIVYDVQIGGPYGIWFAAAAPFVALIIGVYSFGKISLAHFNPAVTIGYYITGHISKIQIVWYFAAEIIGAVLGSLFVMTFIGKDANLGSNVPNYDYSLFLIFPVEVLASALLMAVIFTVVYTKGLKGFSGIAIGGIVGLDIFFLAFISGASMNPARSLAPALLSGMMNDLWLYWSAPYVGTIIVAFLFRKKFEIQRKQEL</sequence>
<dbReference type="Proteomes" id="UP000245829">
    <property type="component" value="Unassembled WGS sequence"/>
</dbReference>
<feature type="transmembrane region" description="Helical" evidence="6">
    <location>
        <begin position="84"/>
        <end position="106"/>
    </location>
</feature>
<evidence type="ECO:0000256" key="5">
    <source>
        <dbReference type="ARBA" id="ARBA00023136"/>
    </source>
</evidence>
<reference evidence="7 8" key="1">
    <citation type="submission" date="2018-05" db="EMBL/GenBank/DDBJ databases">
        <title>genome sequencing of Nitrosopumilus sp. NM25.</title>
        <authorList>
            <person name="Mori K."/>
            <person name="Nakagawa T."/>
        </authorList>
    </citation>
    <scope>NUCLEOTIDE SEQUENCE [LARGE SCALE GENOMIC DNA]</scope>
    <source>
        <strain evidence="7 8">NM25</strain>
    </source>
</reference>
<dbReference type="AlphaFoldDB" id="A0A2S2KPQ5"/>
<feature type="transmembrane region" description="Helical" evidence="6">
    <location>
        <begin position="153"/>
        <end position="175"/>
    </location>
</feature>
<evidence type="ECO:0000313" key="7">
    <source>
        <dbReference type="EMBL" id="GBH33619.1"/>
    </source>
</evidence>
<protein>
    <submittedName>
        <fullName evidence="7">Aquaporin</fullName>
    </submittedName>
</protein>
<dbReference type="SUPFAM" id="SSF81338">
    <property type="entry name" value="Aquaporin-like"/>
    <property type="match status" value="1"/>
</dbReference>
<dbReference type="PANTHER" id="PTHR45724:SF13">
    <property type="entry name" value="AQUAPORIN NIP1-1-RELATED"/>
    <property type="match status" value="1"/>
</dbReference>
<feature type="transmembrane region" description="Helical" evidence="6">
    <location>
        <begin position="37"/>
        <end position="57"/>
    </location>
</feature>
<dbReference type="Pfam" id="PF00230">
    <property type="entry name" value="MIP"/>
    <property type="match status" value="1"/>
</dbReference>
<comment type="subcellular location">
    <subcellularLocation>
        <location evidence="1">Membrane</location>
        <topology evidence="1">Multi-pass membrane protein</topology>
    </subcellularLocation>
</comment>
<feature type="transmembrane region" description="Helical" evidence="6">
    <location>
        <begin position="121"/>
        <end position="146"/>
    </location>
</feature>
<dbReference type="GO" id="GO:0016020">
    <property type="term" value="C:membrane"/>
    <property type="evidence" value="ECO:0007669"/>
    <property type="project" value="UniProtKB-SubCell"/>
</dbReference>
<dbReference type="GeneID" id="76209757"/>
<name>A0A2S2KPQ5_9ARCH</name>
<dbReference type="RefSeq" id="WP_109876289.1">
    <property type="nucleotide sequence ID" value="NZ_AP026695.1"/>
</dbReference>
<dbReference type="Gene3D" id="1.20.1080.10">
    <property type="entry name" value="Glycerol uptake facilitator protein"/>
    <property type="match status" value="1"/>
</dbReference>